<dbReference type="NCBIfam" id="TIGR01731">
    <property type="entry name" value="fil_hemag_20aa"/>
    <property type="match status" value="4"/>
</dbReference>
<dbReference type="Proteomes" id="UP000325127">
    <property type="component" value="Chromosome"/>
</dbReference>
<reference evidence="1 2" key="1">
    <citation type="submission" date="2019-08" db="EMBL/GenBank/DDBJ databases">
        <title>Emergence of NDM-5-producing hypervirulent Klebsiella pneumoniae from clinical infections.</title>
        <authorList>
            <person name="Shen Z."/>
            <person name="Zhang H."/>
            <person name="Li M."/>
        </authorList>
    </citation>
    <scope>NUCLEOTIDE SEQUENCE [LARGE SCALE GENOMIC DNA]</scope>
    <source>
        <strain evidence="1 2">RJ18-01</strain>
    </source>
</reference>
<proteinExistence type="predicted"/>
<organism evidence="1 2">
    <name type="scientific">Klebsiella pneumoniae</name>
    <dbReference type="NCBI Taxonomy" id="573"/>
    <lineage>
        <taxon>Bacteria</taxon>
        <taxon>Pseudomonadati</taxon>
        <taxon>Pseudomonadota</taxon>
        <taxon>Gammaproteobacteria</taxon>
        <taxon>Enterobacterales</taxon>
        <taxon>Enterobacteriaceae</taxon>
        <taxon>Klebsiella/Raoultella group</taxon>
        <taxon>Klebsiella</taxon>
        <taxon>Klebsiella pneumoniae complex</taxon>
    </lineage>
</organism>
<protein>
    <recommendedName>
        <fullName evidence="3">Filamentous hemagglutinin</fullName>
    </recommendedName>
</protein>
<accession>A0A5C2LK66</accession>
<evidence type="ECO:0000313" key="1">
    <source>
        <dbReference type="EMBL" id="QEP92655.1"/>
    </source>
</evidence>
<gene>
    <name evidence="1" type="ORF">FZ928_17905</name>
</gene>
<dbReference type="EMBL" id="CP043670">
    <property type="protein sequence ID" value="QEP92655.1"/>
    <property type="molecule type" value="Genomic_DNA"/>
</dbReference>
<dbReference type="AlphaFoldDB" id="A0A5C2LK66"/>
<name>A0A5C2LK66_KLEPN</name>
<evidence type="ECO:0008006" key="3">
    <source>
        <dbReference type="Google" id="ProtNLM"/>
    </source>
</evidence>
<sequence length="322" mass="34573">MSAGRALNLYAAKLDNRQEGEISAGENHLTVNGELVNRGLIDGGLTHIVATTLTNIGSGRLYGDAVALQAATLTNAAENGVAATIAARASLAMGVGTLNNRDHALIYSDGTLAIGGQLAEDGSLSGRAGVFNNHSATLESAGDMVLDIQQINNYNDHLVTKDVMVEQSWRHEAALKGSVQRFDWSLVDTSYKNKYGVHDAIMPDGSRGDEFYEYQYQRTVVETQVVESDPGKILSGARLIINSDKLNNYDSQIIAGGALGGVIGELNNVATTGKRVTTDVGTQTRWYEKRPAARLAAPKPAGEKKAANMNRRRWFRPSICKP</sequence>
<evidence type="ECO:0000313" key="2">
    <source>
        <dbReference type="Proteomes" id="UP000325127"/>
    </source>
</evidence>
<dbReference type="InterPro" id="IPR010069">
    <property type="entry name" value="CdiA_FHA1_rpt"/>
</dbReference>